<dbReference type="EMBL" id="DVAB01000022">
    <property type="protein sequence ID" value="HIK00336.1"/>
    <property type="molecule type" value="Genomic_DNA"/>
</dbReference>
<evidence type="ECO:0000313" key="4">
    <source>
        <dbReference type="Proteomes" id="UP000646946"/>
    </source>
</evidence>
<evidence type="ECO:0000256" key="1">
    <source>
        <dbReference type="SAM" id="Phobius"/>
    </source>
</evidence>
<evidence type="ECO:0000313" key="3">
    <source>
        <dbReference type="EMBL" id="HIK00336.1"/>
    </source>
</evidence>
<organism evidence="3 4">
    <name type="scientific">Candidatus Naiadarchaeum limnaeum</name>
    <dbReference type="NCBI Taxonomy" id="2756139"/>
    <lineage>
        <taxon>Archaea</taxon>
        <taxon>Candidatus Undinarchaeota</taxon>
        <taxon>Candidatus Undinarchaeia</taxon>
        <taxon>Candidatus Naiadarchaeales</taxon>
        <taxon>Candidatus Naiadarchaeaceae</taxon>
        <taxon>Candidatus Naiadarchaeum</taxon>
    </lineage>
</organism>
<dbReference type="PANTHER" id="PTHR42709">
    <property type="entry name" value="ALKALINE PHOSPHATASE LIKE PROTEIN"/>
    <property type="match status" value="1"/>
</dbReference>
<accession>A0A832XI67</accession>
<sequence>MFKLRDHWKPILFFIFALVFITVFLAIVKIQIEKNPEIISETRDFAKSYGLLGGFLTAFIGSQWFLPFPYELIVVPIMKLYKPTIIALLFIAVRSTVADIVNFYTGRKLGEKYILKRIEKKTAERIQNFLTKYGVATLVIFSFIGPVTSYDIVSFAVGGFSKMEFKTFLPVTFACRVIHFTVALLLADFLLRAAGIAL</sequence>
<keyword evidence="1" id="KW-0472">Membrane</keyword>
<dbReference type="AlphaFoldDB" id="A0A832XI67"/>
<keyword evidence="1" id="KW-1133">Transmembrane helix</keyword>
<reference evidence="3 4" key="1">
    <citation type="journal article" name="Nat. Commun.">
        <title>Undinarchaeota illuminate DPANN phylogeny and the impact of gene transfer on archaeal evolution.</title>
        <authorList>
            <person name="Dombrowski N."/>
            <person name="Williams T.A."/>
            <person name="Sun J."/>
            <person name="Woodcroft B.J."/>
            <person name="Lee J.H."/>
            <person name="Minh B.Q."/>
            <person name="Rinke C."/>
            <person name="Spang A."/>
        </authorList>
    </citation>
    <scope>NUCLEOTIDE SEQUENCE [LARGE SCALE GENOMIC DNA]</scope>
    <source>
        <strain evidence="3">MAG_bin1129</strain>
    </source>
</reference>
<dbReference type="PANTHER" id="PTHR42709:SF4">
    <property type="entry name" value="INNER MEMBRANE PROTEIN YQAA"/>
    <property type="match status" value="1"/>
</dbReference>
<proteinExistence type="predicted"/>
<dbReference type="Pfam" id="PF09335">
    <property type="entry name" value="VTT_dom"/>
    <property type="match status" value="1"/>
</dbReference>
<comment type="caution">
    <text evidence="3">The sequence shown here is derived from an EMBL/GenBank/DDBJ whole genome shotgun (WGS) entry which is preliminary data.</text>
</comment>
<dbReference type="InterPro" id="IPR032816">
    <property type="entry name" value="VTT_dom"/>
</dbReference>
<keyword evidence="4" id="KW-1185">Reference proteome</keyword>
<feature type="transmembrane region" description="Helical" evidence="1">
    <location>
        <begin position="86"/>
        <end position="105"/>
    </location>
</feature>
<evidence type="ECO:0000259" key="2">
    <source>
        <dbReference type="Pfam" id="PF09335"/>
    </source>
</evidence>
<dbReference type="Proteomes" id="UP000646946">
    <property type="component" value="Unassembled WGS sequence"/>
</dbReference>
<feature type="transmembrane region" description="Helical" evidence="1">
    <location>
        <begin position="168"/>
        <end position="191"/>
    </location>
</feature>
<keyword evidence="1" id="KW-0812">Transmembrane</keyword>
<protein>
    <submittedName>
        <fullName evidence="3">VTT domain-containing protein</fullName>
    </submittedName>
</protein>
<feature type="transmembrane region" description="Helical" evidence="1">
    <location>
        <begin position="12"/>
        <end position="28"/>
    </location>
</feature>
<feature type="domain" description="VTT" evidence="2">
    <location>
        <begin position="68"/>
        <end position="186"/>
    </location>
</feature>
<name>A0A832XI67_9ARCH</name>
<gene>
    <name evidence="3" type="ORF">H1016_02220</name>
</gene>
<dbReference type="InterPro" id="IPR051311">
    <property type="entry name" value="DedA_domain"/>
</dbReference>
<feature type="transmembrane region" description="Helical" evidence="1">
    <location>
        <begin position="126"/>
        <end position="148"/>
    </location>
</feature>
<feature type="transmembrane region" description="Helical" evidence="1">
    <location>
        <begin position="49"/>
        <end position="66"/>
    </location>
</feature>